<dbReference type="Proteomes" id="UP000190016">
    <property type="component" value="Unassembled WGS sequence"/>
</dbReference>
<protein>
    <submittedName>
        <fullName evidence="2">Uncharacterized protein</fullName>
    </submittedName>
</protein>
<gene>
    <name evidence="2" type="ORF">BAY32_11965</name>
    <name evidence="3" type="ORF">BB021_05180</name>
</gene>
<dbReference type="EMBL" id="MAIC01000016">
    <property type="protein sequence ID" value="OPB73744.1"/>
    <property type="molecule type" value="Genomic_DNA"/>
</dbReference>
<dbReference type="KEGG" id="ego:BBD34_04260"/>
<feature type="transmembrane region" description="Helical" evidence="1">
    <location>
        <begin position="278"/>
        <end position="301"/>
    </location>
</feature>
<keyword evidence="1" id="KW-1133">Transmembrane helix</keyword>
<proteinExistence type="predicted"/>
<keyword evidence="1" id="KW-0812">Transmembrane</keyword>
<dbReference type="RefSeq" id="WP_078402494.1">
    <property type="nucleotide sequence ID" value="NZ_CP016377.1"/>
</dbReference>
<keyword evidence="1" id="KW-0472">Membrane</keyword>
<dbReference type="AlphaFoldDB" id="A0AAJ3NB37"/>
<comment type="caution">
    <text evidence="2">The sequence shown here is derived from an EMBL/GenBank/DDBJ whole genome shotgun (WGS) entry which is preliminary data.</text>
</comment>
<evidence type="ECO:0000313" key="2">
    <source>
        <dbReference type="EMBL" id="OPB73744.1"/>
    </source>
</evidence>
<dbReference type="EMBL" id="MBDS01000014">
    <property type="protein sequence ID" value="OPB88771.1"/>
    <property type="molecule type" value="Genomic_DNA"/>
</dbReference>
<keyword evidence="4" id="KW-1185">Reference proteome</keyword>
<evidence type="ECO:0000313" key="5">
    <source>
        <dbReference type="Proteomes" id="UP000190816"/>
    </source>
</evidence>
<organism evidence="2 5">
    <name type="scientific">Elizabethkingia ursingii</name>
    <dbReference type="NCBI Taxonomy" id="1756150"/>
    <lineage>
        <taxon>Bacteria</taxon>
        <taxon>Pseudomonadati</taxon>
        <taxon>Bacteroidota</taxon>
        <taxon>Flavobacteriia</taxon>
        <taxon>Flavobacteriales</taxon>
        <taxon>Weeksellaceae</taxon>
        <taxon>Elizabethkingia</taxon>
    </lineage>
</organism>
<reference evidence="2 5" key="1">
    <citation type="submission" date="2016-06" db="EMBL/GenBank/DDBJ databases">
        <authorList>
            <person name="Nicholson A.C."/>
        </authorList>
    </citation>
    <scope>NUCLEOTIDE SEQUENCE [LARGE SCALE GENOMIC DNA]</scope>
    <source>
        <strain evidence="2 5">G4123</strain>
    </source>
</reference>
<sequence length="302" mass="34769">MNNKNSEYYDKEFERKKIIQELINKEEFFRKERNKITNEQPWYKKAQNVIAIFAVMFPILISYIITQNQKDNKEISIKYSSLEPIIVNSENIKEKLLIKYDSTEVRNISKIRFIIQNSGNIDITKNDFEDGPIRITLSNINNNIPNDIRILQVAEVQNAGQQNAKLKLFKHNSFEYTPSLLNKDDEVIIDAFILNVPSLEVLTNGKILNGKIRKPEMLDKKEIELGYKTFVLSLNNFFGYKLITIIILTLLFALLALSSTFIFAMVSNSNLEPRGLGIIMGLSTSVMSIFNIILIISVSIYV</sequence>
<accession>A0AAJ3NB37</accession>
<reference evidence="3 4" key="2">
    <citation type="submission" date="2016-07" db="EMBL/GenBank/DDBJ databases">
        <title>Revisiting the Taxonomy of the Elizabethkingia Genus based on Whole-Genome Sequencing, Optical Mapping, and MALDI-TOF.</title>
        <authorList>
            <person name="Nicholson A.C."/>
        </authorList>
    </citation>
    <scope>NUCLEOTIDE SEQUENCE [LARGE SCALE GENOMIC DNA]</scope>
    <source>
        <strain evidence="3 4">C1558</strain>
    </source>
</reference>
<feature type="transmembrane region" description="Helical" evidence="1">
    <location>
        <begin position="242"/>
        <end position="266"/>
    </location>
</feature>
<name>A0AAJ3NB37_9FLAO</name>
<evidence type="ECO:0000313" key="4">
    <source>
        <dbReference type="Proteomes" id="UP000190016"/>
    </source>
</evidence>
<evidence type="ECO:0000313" key="3">
    <source>
        <dbReference type="EMBL" id="OPB88771.1"/>
    </source>
</evidence>
<dbReference type="Proteomes" id="UP000190816">
    <property type="component" value="Unassembled WGS sequence"/>
</dbReference>
<feature type="transmembrane region" description="Helical" evidence="1">
    <location>
        <begin position="49"/>
        <end position="66"/>
    </location>
</feature>
<evidence type="ECO:0000256" key="1">
    <source>
        <dbReference type="SAM" id="Phobius"/>
    </source>
</evidence>